<evidence type="ECO:0000256" key="6">
    <source>
        <dbReference type="ARBA" id="ARBA00022618"/>
    </source>
</evidence>
<dbReference type="Pfam" id="PF01565">
    <property type="entry name" value="FAD_binding_4"/>
    <property type="match status" value="1"/>
</dbReference>
<evidence type="ECO:0000256" key="15">
    <source>
        <dbReference type="ARBA" id="ARBA00048914"/>
    </source>
</evidence>
<dbReference type="Proteomes" id="UP000242497">
    <property type="component" value="Unassembled WGS sequence"/>
</dbReference>
<evidence type="ECO:0000256" key="16">
    <source>
        <dbReference type="HAMAP-Rule" id="MF_00037"/>
    </source>
</evidence>
<evidence type="ECO:0000313" key="18">
    <source>
        <dbReference type="EMBL" id="SHJ49005.1"/>
    </source>
</evidence>
<keyword evidence="11 16" id="KW-0573">Peptidoglycan synthesis</keyword>
<evidence type="ECO:0000259" key="17">
    <source>
        <dbReference type="PROSITE" id="PS51387"/>
    </source>
</evidence>
<evidence type="ECO:0000256" key="1">
    <source>
        <dbReference type="ARBA" id="ARBA00001974"/>
    </source>
</evidence>
<dbReference type="EMBL" id="FRAE01000005">
    <property type="protein sequence ID" value="SHJ49005.1"/>
    <property type="molecule type" value="Genomic_DNA"/>
</dbReference>
<evidence type="ECO:0000256" key="10">
    <source>
        <dbReference type="ARBA" id="ARBA00022960"/>
    </source>
</evidence>
<comment type="similarity">
    <text evidence="16">Belongs to the MurB family.</text>
</comment>
<sequence>MNKDYVYHKLCEILDKKDILIDELMKNHTSFKIGGPADFLVTPRNEDEIKKLIILVNKENIPYFLMGNGSNLLVKDGGIRGVVIKIAENYSDFEIKDNIIKAQSGILLSKLAKNILKNSLSGFEFASGIPGTLGGAIAMNAGAYGGEMKDVVESVRLLDMDGNIVELSNEEMEFGYRKSLITEKNYIVLEAKVALKVGKYEDIKAIYDDLNLKRTTKQPLNMPSAGSTFKRPQGYYAGKLIEDSGLRGLTLKGAQVSTKHCGFVVNTGNASASDILELLDIIKKTVYDKFNVVLEEEVKIIGED</sequence>
<dbReference type="STRING" id="1123349.SAMN02744037_00175"/>
<accession>A0A1M6JQG6</accession>
<keyword evidence="5 16" id="KW-0963">Cytoplasm</keyword>
<gene>
    <name evidence="16" type="primary">murB</name>
    <name evidence="18" type="ORF">SAMN02744037_00175</name>
</gene>
<dbReference type="InterPro" id="IPR036318">
    <property type="entry name" value="FAD-bd_PCMH-like_sf"/>
</dbReference>
<dbReference type="Pfam" id="PF02873">
    <property type="entry name" value="MurB_C"/>
    <property type="match status" value="1"/>
</dbReference>
<feature type="active site" description="Proton donor" evidence="16">
    <location>
        <position position="227"/>
    </location>
</feature>
<dbReference type="GO" id="GO:0071949">
    <property type="term" value="F:FAD binding"/>
    <property type="evidence" value="ECO:0007669"/>
    <property type="project" value="InterPro"/>
</dbReference>
<dbReference type="GO" id="GO:0008762">
    <property type="term" value="F:UDP-N-acetylmuramate dehydrogenase activity"/>
    <property type="evidence" value="ECO:0007669"/>
    <property type="project" value="UniProtKB-UniRule"/>
</dbReference>
<evidence type="ECO:0000256" key="7">
    <source>
        <dbReference type="ARBA" id="ARBA00022630"/>
    </source>
</evidence>
<reference evidence="19" key="1">
    <citation type="submission" date="2016-11" db="EMBL/GenBank/DDBJ databases">
        <authorList>
            <person name="Varghese N."/>
            <person name="Submissions S."/>
        </authorList>
    </citation>
    <scope>NUCLEOTIDE SEQUENCE [LARGE SCALE GENOMIC DNA]</scope>
    <source>
        <strain evidence="19">DSM 15518</strain>
    </source>
</reference>
<keyword evidence="10 16" id="KW-0133">Cell shape</keyword>
<comment type="subcellular location">
    <subcellularLocation>
        <location evidence="3 16">Cytoplasm</location>
    </subcellularLocation>
</comment>
<comment type="function">
    <text evidence="2 16">Cell wall formation.</text>
</comment>
<dbReference type="UniPathway" id="UPA00219"/>
<evidence type="ECO:0000256" key="14">
    <source>
        <dbReference type="ARBA" id="ARBA00023316"/>
    </source>
</evidence>
<dbReference type="Gene3D" id="3.30.43.10">
    <property type="entry name" value="Uridine Diphospho-n-acetylenolpyruvylglucosamine Reductase, domain 2"/>
    <property type="match status" value="1"/>
</dbReference>
<dbReference type="PANTHER" id="PTHR21071">
    <property type="entry name" value="UDP-N-ACETYLENOLPYRUVOYLGLUCOSAMINE REDUCTASE"/>
    <property type="match status" value="1"/>
</dbReference>
<comment type="catalytic activity">
    <reaction evidence="15 16">
        <text>UDP-N-acetyl-alpha-D-muramate + NADP(+) = UDP-N-acetyl-3-O-(1-carboxyvinyl)-alpha-D-glucosamine + NADPH + H(+)</text>
        <dbReference type="Rhea" id="RHEA:12248"/>
        <dbReference type="ChEBI" id="CHEBI:15378"/>
        <dbReference type="ChEBI" id="CHEBI:57783"/>
        <dbReference type="ChEBI" id="CHEBI:58349"/>
        <dbReference type="ChEBI" id="CHEBI:68483"/>
        <dbReference type="ChEBI" id="CHEBI:70757"/>
        <dbReference type="EC" id="1.3.1.98"/>
    </reaction>
</comment>
<dbReference type="InterPro" id="IPR006094">
    <property type="entry name" value="Oxid_FAD_bind_N"/>
</dbReference>
<dbReference type="Gene3D" id="3.90.78.10">
    <property type="entry name" value="UDP-N-acetylenolpyruvoylglucosamine reductase, C-terminal domain"/>
    <property type="match status" value="1"/>
</dbReference>
<keyword evidence="7 16" id="KW-0285">Flavoprotein</keyword>
<evidence type="ECO:0000256" key="11">
    <source>
        <dbReference type="ARBA" id="ARBA00022984"/>
    </source>
</evidence>
<dbReference type="InterPro" id="IPR003170">
    <property type="entry name" value="MurB"/>
</dbReference>
<dbReference type="InterPro" id="IPR036635">
    <property type="entry name" value="MurB_C_sf"/>
</dbReference>
<keyword evidence="8 16" id="KW-0274">FAD</keyword>
<dbReference type="OrthoDB" id="9804753at2"/>
<dbReference type="GO" id="GO:0051301">
    <property type="term" value="P:cell division"/>
    <property type="evidence" value="ECO:0007669"/>
    <property type="project" value="UniProtKB-KW"/>
</dbReference>
<dbReference type="PROSITE" id="PS51387">
    <property type="entry name" value="FAD_PCMH"/>
    <property type="match status" value="1"/>
</dbReference>
<keyword evidence="12 16" id="KW-0560">Oxidoreductase</keyword>
<dbReference type="InterPro" id="IPR016169">
    <property type="entry name" value="FAD-bd_PCMH_sub2"/>
</dbReference>
<dbReference type="InterPro" id="IPR011601">
    <property type="entry name" value="MurB_C"/>
</dbReference>
<dbReference type="NCBIfam" id="TIGR00179">
    <property type="entry name" value="murB"/>
    <property type="match status" value="1"/>
</dbReference>
<dbReference type="SUPFAM" id="SSF56194">
    <property type="entry name" value="Uridine diphospho-N-Acetylenolpyruvylglucosamine reductase, MurB, C-terminal domain"/>
    <property type="match status" value="1"/>
</dbReference>
<evidence type="ECO:0000256" key="12">
    <source>
        <dbReference type="ARBA" id="ARBA00023002"/>
    </source>
</evidence>
<evidence type="ECO:0000256" key="4">
    <source>
        <dbReference type="ARBA" id="ARBA00004752"/>
    </source>
</evidence>
<dbReference type="GO" id="GO:0071555">
    <property type="term" value="P:cell wall organization"/>
    <property type="evidence" value="ECO:0007669"/>
    <property type="project" value="UniProtKB-KW"/>
</dbReference>
<evidence type="ECO:0000256" key="2">
    <source>
        <dbReference type="ARBA" id="ARBA00003921"/>
    </source>
</evidence>
<dbReference type="GO" id="GO:0008360">
    <property type="term" value="P:regulation of cell shape"/>
    <property type="evidence" value="ECO:0007669"/>
    <property type="project" value="UniProtKB-KW"/>
</dbReference>
<evidence type="ECO:0000256" key="13">
    <source>
        <dbReference type="ARBA" id="ARBA00023306"/>
    </source>
</evidence>
<keyword evidence="14 16" id="KW-0961">Cell wall biogenesis/degradation</keyword>
<dbReference type="HAMAP" id="MF_00037">
    <property type="entry name" value="MurB"/>
    <property type="match status" value="1"/>
</dbReference>
<feature type="active site" evidence="16">
    <location>
        <position position="177"/>
    </location>
</feature>
<dbReference type="SUPFAM" id="SSF56176">
    <property type="entry name" value="FAD-binding/transporter-associated domain-like"/>
    <property type="match status" value="1"/>
</dbReference>
<dbReference type="GO" id="GO:0009252">
    <property type="term" value="P:peptidoglycan biosynthetic process"/>
    <property type="evidence" value="ECO:0007669"/>
    <property type="project" value="UniProtKB-UniRule"/>
</dbReference>
<dbReference type="PANTHER" id="PTHR21071:SF4">
    <property type="entry name" value="UDP-N-ACETYLENOLPYRUVOYLGLUCOSAMINE REDUCTASE"/>
    <property type="match status" value="1"/>
</dbReference>
<keyword evidence="6 16" id="KW-0132">Cell division</keyword>
<comment type="pathway">
    <text evidence="4 16">Cell wall biogenesis; peptidoglycan biosynthesis.</text>
</comment>
<evidence type="ECO:0000256" key="8">
    <source>
        <dbReference type="ARBA" id="ARBA00022827"/>
    </source>
</evidence>
<dbReference type="GO" id="GO:0005829">
    <property type="term" value="C:cytosol"/>
    <property type="evidence" value="ECO:0007669"/>
    <property type="project" value="TreeGrafter"/>
</dbReference>
<organism evidence="18 19">
    <name type="scientific">Tepidibacter formicigenes DSM 15518</name>
    <dbReference type="NCBI Taxonomy" id="1123349"/>
    <lineage>
        <taxon>Bacteria</taxon>
        <taxon>Bacillati</taxon>
        <taxon>Bacillota</taxon>
        <taxon>Clostridia</taxon>
        <taxon>Peptostreptococcales</taxon>
        <taxon>Peptostreptococcaceae</taxon>
        <taxon>Tepidibacter</taxon>
    </lineage>
</organism>
<keyword evidence="9 16" id="KW-0521">NADP</keyword>
<keyword evidence="13 16" id="KW-0131">Cell cycle</keyword>
<evidence type="ECO:0000313" key="19">
    <source>
        <dbReference type="Proteomes" id="UP000242497"/>
    </source>
</evidence>
<dbReference type="InterPro" id="IPR016166">
    <property type="entry name" value="FAD-bd_PCMH"/>
</dbReference>
<dbReference type="InterPro" id="IPR016167">
    <property type="entry name" value="FAD-bd_PCMH_sub1"/>
</dbReference>
<feature type="active site" evidence="16">
    <location>
        <position position="297"/>
    </location>
</feature>
<evidence type="ECO:0000256" key="3">
    <source>
        <dbReference type="ARBA" id="ARBA00004496"/>
    </source>
</evidence>
<keyword evidence="19" id="KW-1185">Reference proteome</keyword>
<dbReference type="NCBIfam" id="NF010480">
    <property type="entry name" value="PRK13905.1"/>
    <property type="match status" value="1"/>
</dbReference>
<evidence type="ECO:0000256" key="9">
    <source>
        <dbReference type="ARBA" id="ARBA00022857"/>
    </source>
</evidence>
<name>A0A1M6JQG6_9FIRM</name>
<proteinExistence type="inferred from homology"/>
<dbReference type="EC" id="1.3.1.98" evidence="16"/>
<dbReference type="Gene3D" id="3.30.465.10">
    <property type="match status" value="1"/>
</dbReference>
<protein>
    <recommendedName>
        <fullName evidence="16">UDP-N-acetylenolpyruvoylglucosamine reductase</fullName>
        <ecNumber evidence="16">1.3.1.98</ecNumber>
    </recommendedName>
    <alternativeName>
        <fullName evidence="16">UDP-N-acetylmuramate dehydrogenase</fullName>
    </alternativeName>
</protein>
<comment type="cofactor">
    <cofactor evidence="1 16">
        <name>FAD</name>
        <dbReference type="ChEBI" id="CHEBI:57692"/>
    </cofactor>
</comment>
<dbReference type="RefSeq" id="WP_072886522.1">
    <property type="nucleotide sequence ID" value="NZ_FRAE01000005.1"/>
</dbReference>
<dbReference type="AlphaFoldDB" id="A0A1M6JQG6"/>
<evidence type="ECO:0000256" key="5">
    <source>
        <dbReference type="ARBA" id="ARBA00022490"/>
    </source>
</evidence>
<feature type="domain" description="FAD-binding PCMH-type" evidence="17">
    <location>
        <begin position="32"/>
        <end position="198"/>
    </location>
</feature>